<accession>A0A7J8DXQ3</accession>
<feature type="transmembrane region" description="Helical" evidence="1">
    <location>
        <begin position="83"/>
        <end position="116"/>
    </location>
</feature>
<keyword evidence="1" id="KW-0472">Membrane</keyword>
<keyword evidence="1" id="KW-0812">Transmembrane</keyword>
<name>A0A7J8DXQ3_ROUAE</name>
<reference evidence="2 3" key="1">
    <citation type="journal article" date="2020" name="Nature">
        <title>Six reference-quality genomes reveal evolution of bat adaptations.</title>
        <authorList>
            <person name="Jebb D."/>
            <person name="Huang Z."/>
            <person name="Pippel M."/>
            <person name="Hughes G.M."/>
            <person name="Lavrichenko K."/>
            <person name="Devanna P."/>
            <person name="Winkler S."/>
            <person name="Jermiin L.S."/>
            <person name="Skirmuntt E.C."/>
            <person name="Katzourakis A."/>
            <person name="Burkitt-Gray L."/>
            <person name="Ray D.A."/>
            <person name="Sullivan K.A.M."/>
            <person name="Roscito J.G."/>
            <person name="Kirilenko B.M."/>
            <person name="Davalos L.M."/>
            <person name="Corthals A.P."/>
            <person name="Power M.L."/>
            <person name="Jones G."/>
            <person name="Ransome R.D."/>
            <person name="Dechmann D.K.N."/>
            <person name="Locatelli A.G."/>
            <person name="Puechmaille S.J."/>
            <person name="Fedrigo O."/>
            <person name="Jarvis E.D."/>
            <person name="Hiller M."/>
            <person name="Vernes S.C."/>
            <person name="Myers E.W."/>
            <person name="Teeling E.C."/>
        </authorList>
    </citation>
    <scope>NUCLEOTIDE SEQUENCE [LARGE SCALE GENOMIC DNA]</scope>
    <source>
        <strain evidence="2">MRouAeg1</strain>
        <tissue evidence="2">Muscle</tissue>
    </source>
</reference>
<feature type="transmembrane region" description="Helical" evidence="1">
    <location>
        <begin position="20"/>
        <end position="38"/>
    </location>
</feature>
<evidence type="ECO:0000313" key="3">
    <source>
        <dbReference type="Proteomes" id="UP000593571"/>
    </source>
</evidence>
<comment type="caution">
    <text evidence="2">The sequence shown here is derived from an EMBL/GenBank/DDBJ whole genome shotgun (WGS) entry which is preliminary data.</text>
</comment>
<keyword evidence="3" id="KW-1185">Reference proteome</keyword>
<gene>
    <name evidence="2" type="ORF">HJG63_008382</name>
</gene>
<dbReference type="EMBL" id="JACASE010000011">
    <property type="protein sequence ID" value="KAF6427900.1"/>
    <property type="molecule type" value="Genomic_DNA"/>
</dbReference>
<proteinExistence type="predicted"/>
<evidence type="ECO:0000313" key="2">
    <source>
        <dbReference type="EMBL" id="KAF6427900.1"/>
    </source>
</evidence>
<dbReference type="AlphaFoldDB" id="A0A7J8DXQ3"/>
<keyword evidence="1" id="KW-1133">Transmembrane helix</keyword>
<evidence type="ECO:0000256" key="1">
    <source>
        <dbReference type="SAM" id="Phobius"/>
    </source>
</evidence>
<organism evidence="2 3">
    <name type="scientific">Rousettus aegyptiacus</name>
    <name type="common">Egyptian fruit bat</name>
    <name type="synonym">Pteropus aegyptiacus</name>
    <dbReference type="NCBI Taxonomy" id="9407"/>
    <lineage>
        <taxon>Eukaryota</taxon>
        <taxon>Metazoa</taxon>
        <taxon>Chordata</taxon>
        <taxon>Craniata</taxon>
        <taxon>Vertebrata</taxon>
        <taxon>Euteleostomi</taxon>
        <taxon>Mammalia</taxon>
        <taxon>Eutheria</taxon>
        <taxon>Laurasiatheria</taxon>
        <taxon>Chiroptera</taxon>
        <taxon>Yinpterochiroptera</taxon>
        <taxon>Pteropodoidea</taxon>
        <taxon>Pteropodidae</taxon>
        <taxon>Rousettinae</taxon>
        <taxon>Rousettus</taxon>
    </lineage>
</organism>
<sequence length="150" mass="16789">MKESNFEEESKVHQKNNSLVILFTTLLISSYQLSHFGLGNKNKKYIATKVVTCSLDIGAFQGCIQKVFFLLEVDRRCSLGTPFLPGFFFFSLGADMVMTTALSPLVIGQFGVGVIVRFWRRGTFASLGLWNQDWNLGACPYSQCEPVQVT</sequence>
<protein>
    <submittedName>
        <fullName evidence="2">Uncharacterized protein</fullName>
    </submittedName>
</protein>
<dbReference type="Proteomes" id="UP000593571">
    <property type="component" value="Unassembled WGS sequence"/>
</dbReference>